<dbReference type="OrthoDB" id="2998174at2759"/>
<proteinExistence type="inferred from homology"/>
<dbReference type="STRING" id="1314781.A0A166A0C7"/>
<gene>
    <name evidence="3" type="ORF">EXIGLDRAFT_800517</name>
</gene>
<name>A0A166A0C7_EXIGL</name>
<keyword evidence="4" id="KW-1185">Reference proteome</keyword>
<comment type="similarity">
    <text evidence="1">Belongs to the trichodiene synthase family.</text>
</comment>
<evidence type="ECO:0000313" key="4">
    <source>
        <dbReference type="Proteomes" id="UP000077266"/>
    </source>
</evidence>
<dbReference type="InterPro" id="IPR024652">
    <property type="entry name" value="Trichodiene_synth"/>
</dbReference>
<dbReference type="Gene3D" id="1.10.600.10">
    <property type="entry name" value="Farnesyl Diphosphate Synthase"/>
    <property type="match status" value="1"/>
</dbReference>
<organism evidence="3 4">
    <name type="scientific">Exidia glandulosa HHB12029</name>
    <dbReference type="NCBI Taxonomy" id="1314781"/>
    <lineage>
        <taxon>Eukaryota</taxon>
        <taxon>Fungi</taxon>
        <taxon>Dikarya</taxon>
        <taxon>Basidiomycota</taxon>
        <taxon>Agaricomycotina</taxon>
        <taxon>Agaricomycetes</taxon>
        <taxon>Auriculariales</taxon>
        <taxon>Exidiaceae</taxon>
        <taxon>Exidia</taxon>
    </lineage>
</organism>
<dbReference type="InterPro" id="IPR008949">
    <property type="entry name" value="Isoprenoid_synthase_dom_sf"/>
</dbReference>
<protein>
    <submittedName>
        <fullName evidence="3">Terpenoid synthase</fullName>
    </submittedName>
</protein>
<dbReference type="SUPFAM" id="SSF48576">
    <property type="entry name" value="Terpenoid synthases"/>
    <property type="match status" value="1"/>
</dbReference>
<evidence type="ECO:0000256" key="2">
    <source>
        <dbReference type="ARBA" id="ARBA00023239"/>
    </source>
</evidence>
<sequence length="347" mass="38178">MTSLLYNVSRLSYRLVDEVRDDVALQSPSRLTRSDGDIRGEIREVVLHFLQEIDVGYPGSLPDYQELYADCCDRARLYGFPMAGTWNLAPYIDAGVVMAACAYQHTPYENRVFVALYTAAFLQLDVLGETELDGCANFVSCMLQAKAQKIPSLDALTSFLRDIATYCVPVVGELSLAAGINFIAAIAIEDLSKDMIGHPEAEGYAAYKRYLDGLGDCYAGTIFPPEIPLVDYLQALPEISKLCCAANDVLSFYKEELAGETDNVVGNRARAGGISHIEAYKKVTADCIELHKKIVMILSGSPAAVSAYKAWLPGYVQFHTSLDRYRLDELQIPVGAPSKSQRANQRV</sequence>
<dbReference type="InParanoid" id="A0A166A0C7"/>
<evidence type="ECO:0000256" key="1">
    <source>
        <dbReference type="ARBA" id="ARBA00007946"/>
    </source>
</evidence>
<dbReference type="EMBL" id="KV426127">
    <property type="protein sequence ID" value="KZV87399.1"/>
    <property type="molecule type" value="Genomic_DNA"/>
</dbReference>
<accession>A0A166A0C7</accession>
<dbReference type="Pfam" id="PF06330">
    <property type="entry name" value="TRI5"/>
    <property type="match status" value="1"/>
</dbReference>
<dbReference type="Proteomes" id="UP000077266">
    <property type="component" value="Unassembled WGS sequence"/>
</dbReference>
<dbReference type="AlphaFoldDB" id="A0A166A0C7"/>
<evidence type="ECO:0000313" key="3">
    <source>
        <dbReference type="EMBL" id="KZV87399.1"/>
    </source>
</evidence>
<keyword evidence="2" id="KW-0456">Lyase</keyword>
<dbReference type="GO" id="GO:0016838">
    <property type="term" value="F:carbon-oxygen lyase activity, acting on phosphates"/>
    <property type="evidence" value="ECO:0007669"/>
    <property type="project" value="InterPro"/>
</dbReference>
<reference evidence="3 4" key="1">
    <citation type="journal article" date="2016" name="Mol. Biol. Evol.">
        <title>Comparative Genomics of Early-Diverging Mushroom-Forming Fungi Provides Insights into the Origins of Lignocellulose Decay Capabilities.</title>
        <authorList>
            <person name="Nagy L.G."/>
            <person name="Riley R."/>
            <person name="Tritt A."/>
            <person name="Adam C."/>
            <person name="Daum C."/>
            <person name="Floudas D."/>
            <person name="Sun H."/>
            <person name="Yadav J.S."/>
            <person name="Pangilinan J."/>
            <person name="Larsson K.H."/>
            <person name="Matsuura K."/>
            <person name="Barry K."/>
            <person name="Labutti K."/>
            <person name="Kuo R."/>
            <person name="Ohm R.A."/>
            <person name="Bhattacharya S.S."/>
            <person name="Shirouzu T."/>
            <person name="Yoshinaga Y."/>
            <person name="Martin F.M."/>
            <person name="Grigoriev I.V."/>
            <person name="Hibbett D.S."/>
        </authorList>
    </citation>
    <scope>NUCLEOTIDE SEQUENCE [LARGE SCALE GENOMIC DNA]</scope>
    <source>
        <strain evidence="3 4">HHB12029</strain>
    </source>
</reference>